<organism evidence="1 2">
    <name type="scientific">Colletotrichum shisoi</name>
    <dbReference type="NCBI Taxonomy" id="2078593"/>
    <lineage>
        <taxon>Eukaryota</taxon>
        <taxon>Fungi</taxon>
        <taxon>Dikarya</taxon>
        <taxon>Ascomycota</taxon>
        <taxon>Pezizomycotina</taxon>
        <taxon>Sordariomycetes</taxon>
        <taxon>Hypocreomycetidae</taxon>
        <taxon>Glomerellales</taxon>
        <taxon>Glomerellaceae</taxon>
        <taxon>Colletotrichum</taxon>
        <taxon>Colletotrichum destructivum species complex</taxon>
    </lineage>
</organism>
<dbReference type="OrthoDB" id="4658369at2759"/>
<dbReference type="EMBL" id="PUHP01000887">
    <property type="protein sequence ID" value="TQN67572.1"/>
    <property type="molecule type" value="Genomic_DNA"/>
</dbReference>
<proteinExistence type="predicted"/>
<comment type="caution">
    <text evidence="1">The sequence shown here is derived from an EMBL/GenBank/DDBJ whole genome shotgun (WGS) entry which is preliminary data.</text>
</comment>
<sequence length="95" mass="10662">MQLQKACSEPAWKNLQDLDVFVPRSDTEFLLVDMHESEDSAIYLYNTSSQQDVDIIGTVENKGHTIIIRWEAGHFLKCFGPCRIGEVSAIDTGST</sequence>
<evidence type="ECO:0000313" key="1">
    <source>
        <dbReference type="EMBL" id="TQN67572.1"/>
    </source>
</evidence>
<protein>
    <submittedName>
        <fullName evidence="1">Uncharacterized protein</fullName>
    </submittedName>
</protein>
<dbReference type="AlphaFoldDB" id="A0A5Q4BKS5"/>
<name>A0A5Q4BKS5_9PEZI</name>
<accession>A0A5Q4BKS5</accession>
<dbReference type="Proteomes" id="UP000326340">
    <property type="component" value="Unassembled WGS sequence"/>
</dbReference>
<evidence type="ECO:0000313" key="2">
    <source>
        <dbReference type="Proteomes" id="UP000326340"/>
    </source>
</evidence>
<reference evidence="1 2" key="1">
    <citation type="journal article" date="2019" name="Sci. Rep.">
        <title>Colletotrichum shisoi sp. nov., an anthracnose pathogen of Perilla frutescens in Japan: molecular phylogenetic, morphological and genomic evidence.</title>
        <authorList>
            <person name="Gan P."/>
            <person name="Tsushima A."/>
            <person name="Hiroyama R."/>
            <person name="Narusaka M."/>
            <person name="Takano Y."/>
            <person name="Narusaka Y."/>
            <person name="Kawaradani M."/>
            <person name="Damm U."/>
            <person name="Shirasu K."/>
        </authorList>
    </citation>
    <scope>NUCLEOTIDE SEQUENCE [LARGE SCALE GENOMIC DNA]</scope>
    <source>
        <strain evidence="1 2">PG-2018a</strain>
    </source>
</reference>
<gene>
    <name evidence="1" type="ORF">CSHISOI_07868</name>
</gene>
<keyword evidence="2" id="KW-1185">Reference proteome</keyword>